<organism evidence="2 3">
    <name type="scientific">Effrenium voratum</name>
    <dbReference type="NCBI Taxonomy" id="2562239"/>
    <lineage>
        <taxon>Eukaryota</taxon>
        <taxon>Sar</taxon>
        <taxon>Alveolata</taxon>
        <taxon>Dinophyceae</taxon>
        <taxon>Suessiales</taxon>
        <taxon>Symbiodiniaceae</taxon>
        <taxon>Effrenium</taxon>
    </lineage>
</organism>
<dbReference type="InterPro" id="IPR003903">
    <property type="entry name" value="UIM_dom"/>
</dbReference>
<dbReference type="Proteomes" id="UP001178507">
    <property type="component" value="Unassembled WGS sequence"/>
</dbReference>
<dbReference type="PANTHER" id="PTHR22774">
    <property type="entry name" value="CHOREIN N-TERMINAL DOMAIN-CONTAINING PROTEIN"/>
    <property type="match status" value="1"/>
</dbReference>
<proteinExistence type="predicted"/>
<evidence type="ECO:0008006" key="4">
    <source>
        <dbReference type="Google" id="ProtNLM"/>
    </source>
</evidence>
<sequence length="957" mass="105139">MYKRKVLQFLSKYIRGLNSDQVSSRLFAGEVELRDAELEVEPLNSLLAGILPYTVQVLAVSCDKLLVQVPWSGLRTRPVHIRVGHMRAQVRIHSPSDVSWAEAVAEATFVAAHKKPASKEQQSYRLSDVKVAVLDGLHISVASIHLLCTQETSSLFAFEFELAGVSLEPVPCIEESSRKSKFRLRGCSWSTLKRRISLQQLRLAAARLTSRNQPPALLCLSDCSLELLEGRDVGRRKDRRNGSARVALIPREIRGSLTLPRIEVHFGHPEIMGLLGLAKEALQPVCPPEELLPAAARERLQAIRRPRDGTAARTRRTRRTAHAAAAAAAAAVRAAGAAGTAMGTAVAAVAARDARRSGQAAERALSFFRKKAVGSTATSQLEALQLREEQELREALALSMQEFEHSQVDQDVECLPEEHDLDIPEGSVSAEDHDQDGSLLGTSSEDDALEEFQEGDSMVNKSSLSSPPMGLRFLCMNVSIGKLNLNLSIKDRADGFCLEASGLSMSSETFVHLLTAEVPCLQRLGILPDGHQASAVSHSTSCCVTICSAELHLLGRDGKDGKDGKERPQLLLGKRTLKAPWMLTARLAAESQTLGVGSDTRLEADALHELTLEGCLHGVKVCPELCLDVLQPTLEMLRELLATAREVQPASHNGAQHHFHPVISLSFRDTVIDLSSVSPHPLKPLRVIIPSLNINVAEMGSFKPPPVPQWHSSPTDIDSASDAHHYTCLCSTEDLKRSHTWEVLVTERQWQTTCSRGDREYEIKAHGEHPDHSEHVLVPSEHLGEHLLVPALEILMLSSSKLKALEQLQAWEDMAERQHAASSINVQKDLARRIPVVLEMMMAKGEESIEREKRSQESKESEGGQGGQNGLRAQLEALRGELRSLDAERRESELQLKDAEREAALALALLRAEKLQKEQRLQQQLQEEQEITQALARLVEQQHAAISAISAISVAST</sequence>
<keyword evidence="3" id="KW-1185">Reference proteome</keyword>
<feature type="region of interest" description="Disordered" evidence="1">
    <location>
        <begin position="846"/>
        <end position="871"/>
    </location>
</feature>
<protein>
    <recommendedName>
        <fullName evidence="4">Chorein N-terminal domain-containing protein</fullName>
    </recommendedName>
</protein>
<name>A0AA36J2P0_9DINO</name>
<accession>A0AA36J2P0</accession>
<dbReference type="EMBL" id="CAUJNA010003302">
    <property type="protein sequence ID" value="CAJ1398507.1"/>
    <property type="molecule type" value="Genomic_DNA"/>
</dbReference>
<evidence type="ECO:0000313" key="2">
    <source>
        <dbReference type="EMBL" id="CAJ1398507.1"/>
    </source>
</evidence>
<dbReference type="PROSITE" id="PS50330">
    <property type="entry name" value="UIM"/>
    <property type="match status" value="1"/>
</dbReference>
<evidence type="ECO:0000313" key="3">
    <source>
        <dbReference type="Proteomes" id="UP001178507"/>
    </source>
</evidence>
<dbReference type="InterPro" id="IPR026728">
    <property type="entry name" value="BLTP3A/B"/>
</dbReference>
<dbReference type="PANTHER" id="PTHR22774:SF11">
    <property type="entry name" value="CHOREIN N-TERMINAL DOMAIN-CONTAINING PROTEIN"/>
    <property type="match status" value="1"/>
</dbReference>
<reference evidence="2" key="1">
    <citation type="submission" date="2023-08" db="EMBL/GenBank/DDBJ databases">
        <authorList>
            <person name="Chen Y."/>
            <person name="Shah S."/>
            <person name="Dougan E. K."/>
            <person name="Thang M."/>
            <person name="Chan C."/>
        </authorList>
    </citation>
    <scope>NUCLEOTIDE SEQUENCE</scope>
</reference>
<dbReference type="AlphaFoldDB" id="A0AA36J2P0"/>
<feature type="compositionally biased region" description="Basic and acidic residues" evidence="1">
    <location>
        <begin position="846"/>
        <end position="862"/>
    </location>
</feature>
<comment type="caution">
    <text evidence="2">The sequence shown here is derived from an EMBL/GenBank/DDBJ whole genome shotgun (WGS) entry which is preliminary data.</text>
</comment>
<evidence type="ECO:0000256" key="1">
    <source>
        <dbReference type="SAM" id="MobiDB-lite"/>
    </source>
</evidence>
<feature type="region of interest" description="Disordered" evidence="1">
    <location>
        <begin position="422"/>
        <end position="443"/>
    </location>
</feature>
<gene>
    <name evidence="2" type="ORF">EVOR1521_LOCUS22286</name>
</gene>